<keyword evidence="5 7" id="KW-0808">Transferase</keyword>
<reference evidence="9 10" key="1">
    <citation type="submission" date="2020-07" db="EMBL/GenBank/DDBJ databases">
        <title>Genomic Encyclopedia of Archaeal and Bacterial Type Strains, Phase II (KMG-II): from individual species to whole genera.</title>
        <authorList>
            <person name="Goeker M."/>
        </authorList>
    </citation>
    <scope>NUCLEOTIDE SEQUENCE [LARGE SCALE GENOMIC DNA]</scope>
    <source>
        <strain evidence="9 10">DSM 21226</strain>
    </source>
</reference>
<dbReference type="Gene3D" id="3.90.1170.30">
    <property type="entry name" value="Pyrimidine nucleoside phosphorylase-like, C-terminal domain"/>
    <property type="match status" value="1"/>
</dbReference>
<dbReference type="AlphaFoldDB" id="A0A7Y9QWV3"/>
<feature type="domain" description="Pyrimidine nucleoside phosphorylase C-terminal" evidence="8">
    <location>
        <begin position="350"/>
        <end position="424"/>
    </location>
</feature>
<evidence type="ECO:0000256" key="5">
    <source>
        <dbReference type="ARBA" id="ARBA00022679"/>
    </source>
</evidence>
<dbReference type="SUPFAM" id="SSF52418">
    <property type="entry name" value="Nucleoside phosphorylase/phosphoribosyltransferase catalytic domain"/>
    <property type="match status" value="1"/>
</dbReference>
<protein>
    <recommendedName>
        <fullName evidence="3 7">Thymidine phosphorylase</fullName>
        <ecNumber evidence="3 7">2.4.2.4</ecNumber>
    </recommendedName>
    <alternativeName>
        <fullName evidence="7">TdRPase</fullName>
    </alternativeName>
</protein>
<dbReference type="InterPro" id="IPR017459">
    <property type="entry name" value="Glycosyl_Trfase_fam3_N_dom"/>
</dbReference>
<evidence type="ECO:0000313" key="9">
    <source>
        <dbReference type="EMBL" id="NYG32947.1"/>
    </source>
</evidence>
<evidence type="ECO:0000256" key="4">
    <source>
        <dbReference type="ARBA" id="ARBA00022676"/>
    </source>
</evidence>
<name>A0A7Y9QWV3_9BURK</name>
<dbReference type="PANTHER" id="PTHR10515">
    <property type="entry name" value="THYMIDINE PHOSPHORYLASE"/>
    <property type="match status" value="1"/>
</dbReference>
<dbReference type="InterPro" id="IPR035902">
    <property type="entry name" value="Nuc_phospho_transferase"/>
</dbReference>
<dbReference type="Gene3D" id="1.20.970.10">
    <property type="entry name" value="Transferase, Pyrimidine Nucleoside Phosphorylase, Chain C"/>
    <property type="match status" value="1"/>
</dbReference>
<sequence>MSLPLPQEIIRLKRDGHPLAAAQIDAFVDGLVTGGWSDAQAAALAMAIVLRGMDAAETVALTQAMTRSGDVLRWDDLGDHPPIVDKHSTGGVGDKVSLMLAPIVAACGGWVPMVSGRGLGHTGGTLDKLESLPGYRTQLTRNELVATLRSAGCAIVGASPTVAPADRRLYAIRDVTATVESTALITASILSKKLAAGLQALVMDVKTGDGAFAATPEHARELALSLVRVAEGAGLPTRALITDMNQVLGHTAGNALEVQEALDYLRGTRRDARLHTLTRTLCAELLVLGGLAADAAEAGTRVDRALHSGEALERFERMVHAQGGPADVGTRGRLPRAPVQRVVPALHGGWVQAMAVRELGVLVVTLGGGRHTAGDTIDPRVGLSEVCQLGDRREAGEPLAIVHAATDAAAAEAVAQVQRLITLGEAPLPQRPVVFEVLHRGSASE</sequence>
<dbReference type="InterPro" id="IPR000053">
    <property type="entry name" value="Thymidine/pyrmidine_PPase"/>
</dbReference>
<dbReference type="GO" id="GO:0046104">
    <property type="term" value="P:thymidine metabolic process"/>
    <property type="evidence" value="ECO:0007669"/>
    <property type="project" value="UniProtKB-UniRule"/>
</dbReference>
<accession>A0A7Y9QWV3</accession>
<dbReference type="FunFam" id="3.40.1030.10:FF:000003">
    <property type="entry name" value="Pyrimidine-nucleoside phosphorylase"/>
    <property type="match status" value="1"/>
</dbReference>
<evidence type="ECO:0000256" key="3">
    <source>
        <dbReference type="ARBA" id="ARBA00011892"/>
    </source>
</evidence>
<evidence type="ECO:0000256" key="2">
    <source>
        <dbReference type="ARBA" id="ARBA00011738"/>
    </source>
</evidence>
<dbReference type="InterPro" id="IPR013102">
    <property type="entry name" value="PYNP_C"/>
</dbReference>
<dbReference type="PIRSF" id="PIRSF000478">
    <property type="entry name" value="TP_PyNP"/>
    <property type="match status" value="1"/>
</dbReference>
<keyword evidence="4 7" id="KW-0328">Glycosyltransferase</keyword>
<proteinExistence type="inferred from homology"/>
<dbReference type="Pfam" id="PF02885">
    <property type="entry name" value="Glycos_trans_3N"/>
    <property type="match status" value="1"/>
</dbReference>
<comment type="pathway">
    <text evidence="7">Pyrimidine metabolism; dTMP biosynthesis via salvage pathway; dTMP from thymine: step 1/2.</text>
</comment>
<dbReference type="PROSITE" id="PS00647">
    <property type="entry name" value="THYMID_PHOSPHORYLASE"/>
    <property type="match status" value="1"/>
</dbReference>
<keyword evidence="10" id="KW-1185">Reference proteome</keyword>
<dbReference type="EMBL" id="JACCFH010000001">
    <property type="protein sequence ID" value="NYG32947.1"/>
    <property type="molecule type" value="Genomic_DNA"/>
</dbReference>
<comment type="similarity">
    <text evidence="1 7">Belongs to the thymidine/pyrimidine-nucleoside phosphorylase family.</text>
</comment>
<organism evidence="9 10">
    <name type="scientific">Sphaerotilus montanus</name>
    <dbReference type="NCBI Taxonomy" id="522889"/>
    <lineage>
        <taxon>Bacteria</taxon>
        <taxon>Pseudomonadati</taxon>
        <taxon>Pseudomonadota</taxon>
        <taxon>Betaproteobacteria</taxon>
        <taxon>Burkholderiales</taxon>
        <taxon>Sphaerotilaceae</taxon>
        <taxon>Sphaerotilus</taxon>
    </lineage>
</organism>
<dbReference type="GO" id="GO:0006206">
    <property type="term" value="P:pyrimidine nucleobase metabolic process"/>
    <property type="evidence" value="ECO:0007669"/>
    <property type="project" value="InterPro"/>
</dbReference>
<comment type="subunit">
    <text evidence="2 7">Homodimer.</text>
</comment>
<dbReference type="RefSeq" id="WP_179633772.1">
    <property type="nucleotide sequence ID" value="NZ_JACCFH010000001.1"/>
</dbReference>
<dbReference type="NCBIfam" id="TIGR02643">
    <property type="entry name" value="T_phosphoryl"/>
    <property type="match status" value="1"/>
</dbReference>
<evidence type="ECO:0000256" key="6">
    <source>
        <dbReference type="ARBA" id="ARBA00048550"/>
    </source>
</evidence>
<comment type="catalytic activity">
    <reaction evidence="6 7">
        <text>thymidine + phosphate = 2-deoxy-alpha-D-ribose 1-phosphate + thymine</text>
        <dbReference type="Rhea" id="RHEA:16037"/>
        <dbReference type="ChEBI" id="CHEBI:17748"/>
        <dbReference type="ChEBI" id="CHEBI:17821"/>
        <dbReference type="ChEBI" id="CHEBI:43474"/>
        <dbReference type="ChEBI" id="CHEBI:57259"/>
        <dbReference type="EC" id="2.4.2.4"/>
    </reaction>
</comment>
<dbReference type="Proteomes" id="UP000518288">
    <property type="component" value="Unassembled WGS sequence"/>
</dbReference>
<dbReference type="UniPathway" id="UPA00578">
    <property type="reaction ID" value="UER00638"/>
</dbReference>
<dbReference type="Gene3D" id="3.40.1030.10">
    <property type="entry name" value="Nucleoside phosphorylase/phosphoribosyltransferase catalytic domain"/>
    <property type="match status" value="1"/>
</dbReference>
<dbReference type="InterPro" id="IPR036566">
    <property type="entry name" value="PYNP-like_C_sf"/>
</dbReference>
<evidence type="ECO:0000259" key="8">
    <source>
        <dbReference type="SMART" id="SM00941"/>
    </source>
</evidence>
<dbReference type="InterPro" id="IPR036320">
    <property type="entry name" value="Glycosyl_Trfase_fam3_N_dom_sf"/>
</dbReference>
<evidence type="ECO:0000256" key="7">
    <source>
        <dbReference type="HAMAP-Rule" id="MF_01628"/>
    </source>
</evidence>
<dbReference type="NCBIfam" id="TIGR02644">
    <property type="entry name" value="Y_phosphoryl"/>
    <property type="match status" value="1"/>
</dbReference>
<comment type="function">
    <text evidence="7">The enzymes which catalyze the reversible phosphorolysis of pyrimidine nucleosides are involved in the degradation of these compounds and in their utilization as carbon and energy sources, or in the rescue of pyrimidine bases for nucleotide synthesis.</text>
</comment>
<gene>
    <name evidence="7" type="primary">deoA</name>
    <name evidence="9" type="ORF">BDD16_001933</name>
</gene>
<dbReference type="GO" id="GO:0005829">
    <property type="term" value="C:cytosol"/>
    <property type="evidence" value="ECO:0007669"/>
    <property type="project" value="TreeGrafter"/>
</dbReference>
<dbReference type="SUPFAM" id="SSF47648">
    <property type="entry name" value="Nucleoside phosphorylase/phosphoribosyltransferase N-terminal domain"/>
    <property type="match status" value="1"/>
</dbReference>
<dbReference type="SUPFAM" id="SSF54680">
    <property type="entry name" value="Pyrimidine nucleoside phosphorylase C-terminal domain"/>
    <property type="match status" value="1"/>
</dbReference>
<dbReference type="InterPro" id="IPR013465">
    <property type="entry name" value="Thymidine_Pase"/>
</dbReference>
<dbReference type="Pfam" id="PF00591">
    <property type="entry name" value="Glycos_transf_3"/>
    <property type="match status" value="1"/>
</dbReference>
<comment type="caution">
    <text evidence="9">The sequence shown here is derived from an EMBL/GenBank/DDBJ whole genome shotgun (WGS) entry which is preliminary data.</text>
</comment>
<dbReference type="GO" id="GO:0009032">
    <property type="term" value="F:thymidine phosphorylase activity"/>
    <property type="evidence" value="ECO:0007669"/>
    <property type="project" value="UniProtKB-UniRule"/>
</dbReference>
<dbReference type="NCBIfam" id="NF004490">
    <property type="entry name" value="PRK05820.1"/>
    <property type="match status" value="1"/>
</dbReference>
<evidence type="ECO:0000256" key="1">
    <source>
        <dbReference type="ARBA" id="ARBA00006915"/>
    </source>
</evidence>
<dbReference type="InterPro" id="IPR017872">
    <property type="entry name" value="Pyrmidine_PPase_CS"/>
</dbReference>
<dbReference type="SMART" id="SM00941">
    <property type="entry name" value="PYNP_C"/>
    <property type="match status" value="1"/>
</dbReference>
<dbReference type="GO" id="GO:0004645">
    <property type="term" value="F:1,4-alpha-oligoglucan phosphorylase activity"/>
    <property type="evidence" value="ECO:0007669"/>
    <property type="project" value="InterPro"/>
</dbReference>
<dbReference type="HAMAP" id="MF_01628">
    <property type="entry name" value="Thymid_phosp"/>
    <property type="match status" value="1"/>
</dbReference>
<evidence type="ECO:0000313" key="10">
    <source>
        <dbReference type="Proteomes" id="UP000518288"/>
    </source>
</evidence>
<dbReference type="InterPro" id="IPR000312">
    <property type="entry name" value="Glycosyl_Trfase_fam3"/>
</dbReference>
<dbReference type="PANTHER" id="PTHR10515:SF0">
    <property type="entry name" value="THYMIDINE PHOSPHORYLASE"/>
    <property type="match status" value="1"/>
</dbReference>
<dbReference type="InterPro" id="IPR018090">
    <property type="entry name" value="Pyrmidine_PPas_bac/euk"/>
</dbReference>
<dbReference type="EC" id="2.4.2.4" evidence="3 7"/>
<dbReference type="Pfam" id="PF07831">
    <property type="entry name" value="PYNP_C"/>
    <property type="match status" value="1"/>
</dbReference>